<evidence type="ECO:0000259" key="1">
    <source>
        <dbReference type="Pfam" id="PF12697"/>
    </source>
</evidence>
<dbReference type="InterPro" id="IPR000073">
    <property type="entry name" value="AB_hydrolase_1"/>
</dbReference>
<protein>
    <recommendedName>
        <fullName evidence="1">AB hydrolase-1 domain-containing protein</fullName>
    </recommendedName>
</protein>
<comment type="caution">
    <text evidence="2">The sequence shown here is derived from an EMBL/GenBank/DDBJ whole genome shotgun (WGS) entry which is preliminary data.</text>
</comment>
<sequence length="335" mass="37280">MTVLHAEEFTLRGDACDGGLALSFKRYTPPLIKRNHHNSIALLLAHCVSTHKETWEPTLSHLFDLQLAAQRDDFNDSSVWISEAWVVDAPNHGQAAVLNATALLAMPEGISGYCWARAVGKLLTSGLILAKQIIGIGHSAGSAIMILSTSTYPLDALPYSSMILVEPGMMTREIFAEAFKEPVLLKEVMDATKTRKDIWPSRTAALEWFKKREPWRRWDPAVLQLLTQYALRDLPTKTYPDRKNGVTLTYAFDSLDRLSELCSTIPVHTIFGSRHDLIAKETHEGIVDPKQGRKMASISTVPDSGHLVAQENPAGLALALWRILNQPQQPNRSRL</sequence>
<dbReference type="OMA" id="VEAWAMD"/>
<dbReference type="SUPFAM" id="SSF53474">
    <property type="entry name" value="alpha/beta-Hydrolases"/>
    <property type="match status" value="1"/>
</dbReference>
<proteinExistence type="predicted"/>
<dbReference type="Proteomes" id="UP000092993">
    <property type="component" value="Unassembled WGS sequence"/>
</dbReference>
<feature type="domain" description="AB hydrolase-1" evidence="1">
    <location>
        <begin position="42"/>
        <end position="317"/>
    </location>
</feature>
<dbReference type="AlphaFoldDB" id="A0A1C7MSM5"/>
<organism evidence="2 3">
    <name type="scientific">Grifola frondosa</name>
    <name type="common">Maitake</name>
    <name type="synonym">Polyporus frondosus</name>
    <dbReference type="NCBI Taxonomy" id="5627"/>
    <lineage>
        <taxon>Eukaryota</taxon>
        <taxon>Fungi</taxon>
        <taxon>Dikarya</taxon>
        <taxon>Basidiomycota</taxon>
        <taxon>Agaricomycotina</taxon>
        <taxon>Agaricomycetes</taxon>
        <taxon>Polyporales</taxon>
        <taxon>Grifolaceae</taxon>
        <taxon>Grifola</taxon>
    </lineage>
</organism>
<dbReference type="Pfam" id="PF12697">
    <property type="entry name" value="Abhydrolase_6"/>
    <property type="match status" value="1"/>
</dbReference>
<evidence type="ECO:0000313" key="2">
    <source>
        <dbReference type="EMBL" id="OBZ79895.1"/>
    </source>
</evidence>
<reference evidence="2 3" key="1">
    <citation type="submission" date="2016-03" db="EMBL/GenBank/DDBJ databases">
        <title>Whole genome sequencing of Grifola frondosa 9006-11.</title>
        <authorList>
            <person name="Min B."/>
            <person name="Park H."/>
            <person name="Kim J.-G."/>
            <person name="Cho H."/>
            <person name="Oh Y.-L."/>
            <person name="Kong W.-S."/>
            <person name="Choi I.-G."/>
        </authorList>
    </citation>
    <scope>NUCLEOTIDE SEQUENCE [LARGE SCALE GENOMIC DNA]</scope>
    <source>
        <strain evidence="2 3">9006-11</strain>
    </source>
</reference>
<keyword evidence="3" id="KW-1185">Reference proteome</keyword>
<accession>A0A1C7MSM5</accession>
<name>A0A1C7MSM5_GRIFR</name>
<dbReference type="OrthoDB" id="94039at2759"/>
<dbReference type="EMBL" id="LUGG01000001">
    <property type="protein sequence ID" value="OBZ79895.1"/>
    <property type="molecule type" value="Genomic_DNA"/>
</dbReference>
<evidence type="ECO:0000313" key="3">
    <source>
        <dbReference type="Proteomes" id="UP000092993"/>
    </source>
</evidence>
<dbReference type="STRING" id="5627.A0A1C7MSM5"/>
<dbReference type="InterPro" id="IPR029058">
    <property type="entry name" value="AB_hydrolase_fold"/>
</dbReference>
<gene>
    <name evidence="2" type="ORF">A0H81_00120</name>
</gene>
<dbReference type="Gene3D" id="3.40.50.1820">
    <property type="entry name" value="alpha/beta hydrolase"/>
    <property type="match status" value="1"/>
</dbReference>